<proteinExistence type="predicted"/>
<organism evidence="1 2">
    <name type="scientific">Desulfoluna butyratoxydans</name>
    <dbReference type="NCBI Taxonomy" id="231438"/>
    <lineage>
        <taxon>Bacteria</taxon>
        <taxon>Pseudomonadati</taxon>
        <taxon>Thermodesulfobacteriota</taxon>
        <taxon>Desulfobacteria</taxon>
        <taxon>Desulfobacterales</taxon>
        <taxon>Desulfolunaceae</taxon>
        <taxon>Desulfoluna</taxon>
    </lineage>
</organism>
<sequence length="176" mass="19150">MIELLTGSAFGLIGSVVTNLFGLFKQRQVDKQEVTLRKLDLEAMDKEYEFRDRSATREADTALTLSADVLMKESFGHDAASYSKGVKPGAVGSFLLVLVDFIRGLTRSGLTIYLIWQVHATRTEVQGVLDGIGAAALDAGTALSIYQEVVKMTLFLASAAISWWFGTRAKGSQVKP</sequence>
<gene>
    <name evidence="1" type="ORF">MSL71_45910</name>
</gene>
<evidence type="ECO:0000313" key="2">
    <source>
        <dbReference type="Proteomes" id="UP000507962"/>
    </source>
</evidence>
<dbReference type="RefSeq" id="WP_180145656.1">
    <property type="nucleotide sequence ID" value="NZ_CAADHO010000012.1"/>
</dbReference>
<name>A0A4U8YU40_9BACT</name>
<dbReference type="EMBL" id="CAADHO010000012">
    <property type="protein sequence ID" value="VFQ46909.1"/>
    <property type="molecule type" value="Genomic_DNA"/>
</dbReference>
<protein>
    <submittedName>
        <fullName evidence="1">Uncharacterized protein</fullName>
    </submittedName>
</protein>
<keyword evidence="2" id="KW-1185">Reference proteome</keyword>
<evidence type="ECO:0000313" key="1">
    <source>
        <dbReference type="EMBL" id="VFQ46909.1"/>
    </source>
</evidence>
<dbReference type="Proteomes" id="UP000507962">
    <property type="component" value="Unassembled WGS sequence"/>
</dbReference>
<dbReference type="AlphaFoldDB" id="A0A4U8YU40"/>
<accession>A0A4U8YU40</accession>
<reference evidence="1 2" key="1">
    <citation type="submission" date="2019-03" db="EMBL/GenBank/DDBJ databases">
        <authorList>
            <person name="Nijsse B."/>
        </authorList>
    </citation>
    <scope>NUCLEOTIDE SEQUENCE [LARGE SCALE GENOMIC DNA]</scope>
    <source>
        <strain evidence="1">Desulfoluna butyratoxydans MSL71</strain>
    </source>
</reference>